<feature type="transmembrane region" description="Helical" evidence="1">
    <location>
        <begin position="401"/>
        <end position="418"/>
    </location>
</feature>
<keyword evidence="1" id="KW-1133">Transmembrane helix</keyword>
<evidence type="ECO:0000256" key="1">
    <source>
        <dbReference type="SAM" id="Phobius"/>
    </source>
</evidence>
<dbReference type="RefSeq" id="WP_197004924.1">
    <property type="nucleotide sequence ID" value="NZ_BONS01000017.1"/>
</dbReference>
<feature type="transmembrane region" description="Helical" evidence="1">
    <location>
        <begin position="129"/>
        <end position="148"/>
    </location>
</feature>
<feature type="transmembrane region" description="Helical" evidence="1">
    <location>
        <begin position="495"/>
        <end position="512"/>
    </location>
</feature>
<dbReference type="Proteomes" id="UP000622552">
    <property type="component" value="Unassembled WGS sequence"/>
</dbReference>
<reference evidence="2" key="1">
    <citation type="submission" date="2020-11" db="EMBL/GenBank/DDBJ databases">
        <title>Sequencing the genomes of 1000 actinobacteria strains.</title>
        <authorList>
            <person name="Klenk H.-P."/>
        </authorList>
    </citation>
    <scope>NUCLEOTIDE SEQUENCE</scope>
    <source>
        <strain evidence="2">DSM 45356</strain>
    </source>
</reference>
<feature type="transmembrane region" description="Helical" evidence="1">
    <location>
        <begin position="319"/>
        <end position="346"/>
    </location>
</feature>
<feature type="transmembrane region" description="Helical" evidence="1">
    <location>
        <begin position="358"/>
        <end position="381"/>
    </location>
</feature>
<keyword evidence="1" id="KW-0472">Membrane</keyword>
<protein>
    <submittedName>
        <fullName evidence="2">Uncharacterized protein</fullName>
    </submittedName>
</protein>
<name>A0A8J7KXP3_9ACTN</name>
<keyword evidence="1" id="KW-0812">Transmembrane</keyword>
<feature type="transmembrane region" description="Helical" evidence="1">
    <location>
        <begin position="258"/>
        <end position="277"/>
    </location>
</feature>
<feature type="transmembrane region" description="Helical" evidence="1">
    <location>
        <begin position="289"/>
        <end position="307"/>
    </location>
</feature>
<organism evidence="2 3">
    <name type="scientific">Longispora fulva</name>
    <dbReference type="NCBI Taxonomy" id="619741"/>
    <lineage>
        <taxon>Bacteria</taxon>
        <taxon>Bacillati</taxon>
        <taxon>Actinomycetota</taxon>
        <taxon>Actinomycetes</taxon>
        <taxon>Micromonosporales</taxon>
        <taxon>Micromonosporaceae</taxon>
        <taxon>Longispora</taxon>
    </lineage>
</organism>
<feature type="transmembrane region" description="Helical" evidence="1">
    <location>
        <begin position="233"/>
        <end position="252"/>
    </location>
</feature>
<sequence length="653" mass="69216">MKGAGLVSPAVTGGVGATPRWSVRLRWALAGIAGSWLLALAAHLVGLDWLLPLVLLAGTTLVVRSSRFVADRVVVAGSLLFGATCAAGLLISVWPWHMHPVPVAGTALSAVVVLAAVRGVPLSLTPRFRLVDVTIPICAMLAAGVAWYPMRVGRFTARFAEAASGGDMAAHFMIFDGIRGAGGYTFLQQDAASASVPPSFLNYPQGGHFVAALLDAFVRPGARPDGLTSLNDFLWINLGSLVLLCAVLAWAVNRVAGPGFRLMLALPTTLLAASLVCLGDLQTVVRCGFWAELVCLSLLVVLCAVLIRPLRSTGEQIAVVSALFVAIAYTYYFVLPVAAVAVLAFLFRYRGRVRRRWVLTGVAVVLTAGLSAVPVVVNVLAVQRDLGTGTALTALGAIDPMNGTLMLALAGLVVAGLFGARGRLGPAGELLLAVLVASAGYAGAIAVFQYRTAGYVSYYYEKALHVVAIVLVIGLGLALRRLLPNLVTPGGVRGVRAILVCLALTATSMQVFNPMHSPLPTAYDRGSNLGRLRLKGKLAQKHAGAMIETVLRVPDPDRRTTIVLPTFGDEVFVSVWIAVIERDYPGLAEWRDWASIGRRRTPDELVAFLRAHPGRYQVVTTDAAQRAAILKAGDTLDVEVVAFDPNPKYVSSW</sequence>
<feature type="transmembrane region" description="Helical" evidence="1">
    <location>
        <begin position="100"/>
        <end position="117"/>
    </location>
</feature>
<accession>A0A8J7KXP3</accession>
<gene>
    <name evidence="2" type="ORF">IW245_004331</name>
</gene>
<comment type="caution">
    <text evidence="2">The sequence shown here is derived from an EMBL/GenBank/DDBJ whole genome shotgun (WGS) entry which is preliminary data.</text>
</comment>
<feature type="transmembrane region" description="Helical" evidence="1">
    <location>
        <begin position="73"/>
        <end position="94"/>
    </location>
</feature>
<feature type="transmembrane region" description="Helical" evidence="1">
    <location>
        <begin position="463"/>
        <end position="483"/>
    </location>
</feature>
<dbReference type="AlphaFoldDB" id="A0A8J7KXP3"/>
<keyword evidence="3" id="KW-1185">Reference proteome</keyword>
<dbReference type="EMBL" id="JADOUF010000001">
    <property type="protein sequence ID" value="MBG6138137.1"/>
    <property type="molecule type" value="Genomic_DNA"/>
</dbReference>
<evidence type="ECO:0000313" key="2">
    <source>
        <dbReference type="EMBL" id="MBG6138137.1"/>
    </source>
</evidence>
<feature type="transmembrane region" description="Helical" evidence="1">
    <location>
        <begin position="430"/>
        <end position="451"/>
    </location>
</feature>
<evidence type="ECO:0000313" key="3">
    <source>
        <dbReference type="Proteomes" id="UP000622552"/>
    </source>
</evidence>
<feature type="transmembrane region" description="Helical" evidence="1">
    <location>
        <begin position="33"/>
        <end position="61"/>
    </location>
</feature>
<proteinExistence type="predicted"/>